<dbReference type="InterPro" id="IPR015943">
    <property type="entry name" value="WD40/YVTN_repeat-like_dom_sf"/>
</dbReference>
<proteinExistence type="predicted"/>
<dbReference type="InterPro" id="IPR019775">
    <property type="entry name" value="WD40_repeat_CS"/>
</dbReference>
<dbReference type="PROSITE" id="PS00107">
    <property type="entry name" value="PROTEIN_KINASE_ATP"/>
    <property type="match status" value="1"/>
</dbReference>
<dbReference type="RefSeq" id="WP_133796858.1">
    <property type="nucleotide sequence ID" value="NZ_SOCA01000009.1"/>
</dbReference>
<keyword evidence="5 11" id="KW-0418">Kinase</keyword>
<evidence type="ECO:0000259" key="10">
    <source>
        <dbReference type="PROSITE" id="PS50011"/>
    </source>
</evidence>
<feature type="repeat" description="WD" evidence="7">
    <location>
        <begin position="922"/>
        <end position="963"/>
    </location>
</feature>
<feature type="repeat" description="WD" evidence="7">
    <location>
        <begin position="561"/>
        <end position="593"/>
    </location>
</feature>
<feature type="binding site" evidence="8">
    <location>
        <position position="93"/>
    </location>
    <ligand>
        <name>ATP</name>
        <dbReference type="ChEBI" id="CHEBI:30616"/>
    </ligand>
</feature>
<dbReference type="Proteomes" id="UP000295662">
    <property type="component" value="Unassembled WGS sequence"/>
</dbReference>
<dbReference type="GO" id="GO:0004674">
    <property type="term" value="F:protein serine/threonine kinase activity"/>
    <property type="evidence" value="ECO:0007669"/>
    <property type="project" value="UniProtKB-KW"/>
</dbReference>
<dbReference type="InterPro" id="IPR008271">
    <property type="entry name" value="Ser/Thr_kinase_AS"/>
</dbReference>
<evidence type="ECO:0000256" key="6">
    <source>
        <dbReference type="ARBA" id="ARBA00022840"/>
    </source>
</evidence>
<keyword evidence="6 8" id="KW-0067">ATP-binding</keyword>
<dbReference type="GO" id="GO:0005524">
    <property type="term" value="F:ATP binding"/>
    <property type="evidence" value="ECO:0007669"/>
    <property type="project" value="UniProtKB-UniRule"/>
</dbReference>
<dbReference type="InterPro" id="IPR017441">
    <property type="entry name" value="Protein_kinase_ATP_BS"/>
</dbReference>
<keyword evidence="12" id="KW-1185">Reference proteome</keyword>
<dbReference type="Gene3D" id="2.130.10.10">
    <property type="entry name" value="YVTN repeat-like/Quinoprotein amine dehydrogenase"/>
    <property type="match status" value="3"/>
</dbReference>
<dbReference type="InterPro" id="IPR011009">
    <property type="entry name" value="Kinase-like_dom_sf"/>
</dbReference>
<dbReference type="SMART" id="SM00320">
    <property type="entry name" value="WD40"/>
    <property type="match status" value="8"/>
</dbReference>
<gene>
    <name evidence="11" type="ORF">EI77_03858</name>
</gene>
<keyword evidence="3" id="KW-0677">Repeat</keyword>
<keyword evidence="2" id="KW-0808">Transferase</keyword>
<evidence type="ECO:0000313" key="11">
    <source>
        <dbReference type="EMBL" id="TDU66121.1"/>
    </source>
</evidence>
<dbReference type="Gene3D" id="3.30.200.20">
    <property type="entry name" value="Phosphorylase Kinase, domain 1"/>
    <property type="match status" value="1"/>
</dbReference>
<dbReference type="EMBL" id="SOCA01000009">
    <property type="protein sequence ID" value="TDU66121.1"/>
    <property type="molecule type" value="Genomic_DNA"/>
</dbReference>
<dbReference type="PROSITE" id="PS50011">
    <property type="entry name" value="PROTEIN_KINASE_DOM"/>
    <property type="match status" value="1"/>
</dbReference>
<evidence type="ECO:0000313" key="12">
    <source>
        <dbReference type="Proteomes" id="UP000295662"/>
    </source>
</evidence>
<dbReference type="PANTHER" id="PTHR43289">
    <property type="entry name" value="MITOGEN-ACTIVATED PROTEIN KINASE KINASE KINASE 20-RELATED"/>
    <property type="match status" value="1"/>
</dbReference>
<dbReference type="AlphaFoldDB" id="A0A4R7RLA2"/>
<dbReference type="PROSITE" id="PS00108">
    <property type="entry name" value="PROTEIN_KINASE_ST"/>
    <property type="match status" value="1"/>
</dbReference>
<evidence type="ECO:0000256" key="3">
    <source>
        <dbReference type="ARBA" id="ARBA00022737"/>
    </source>
</evidence>
<dbReference type="PROSITE" id="PS50294">
    <property type="entry name" value="WD_REPEATS_REGION"/>
    <property type="match status" value="2"/>
</dbReference>
<dbReference type="PROSITE" id="PS00678">
    <property type="entry name" value="WD_REPEATS_1"/>
    <property type="match status" value="1"/>
</dbReference>
<dbReference type="InterPro" id="IPR011047">
    <property type="entry name" value="Quinoprotein_ADH-like_sf"/>
</dbReference>
<keyword evidence="11" id="KW-0723">Serine/threonine-protein kinase</keyword>
<accession>A0A4R7RLA2</accession>
<feature type="domain" description="Protein kinase" evidence="10">
    <location>
        <begin position="63"/>
        <end position="338"/>
    </location>
</feature>
<protein>
    <submittedName>
        <fullName evidence="11">Serine/threonine protein kinase</fullName>
    </submittedName>
</protein>
<dbReference type="SMART" id="SM00220">
    <property type="entry name" value="S_TKc"/>
    <property type="match status" value="1"/>
</dbReference>
<comment type="caution">
    <text evidence="11">The sequence shown here is derived from an EMBL/GenBank/DDBJ whole genome shotgun (WGS) entry which is preliminary data.</text>
</comment>
<sequence length="1105" mass="121186">MSPSSPSSPENPEHETEVPTDLTIVVDSIRSSLTQAPFTRTRGSGVRSADLLKDNDGWLEGKFRLLEKLGEGGFGLVFKAEQVYPIQRLVAVKILKAGMDSQQVIGRFETERQSLALMEHPNIARVLDAGETERGQSYFVMELVRGRSITSYCTKKELTLNQRLELFIPVCLAVNHAHQKGIIHRDLKPSNVMVMEENGQPIPKVIDFGIAKVLEQKDASQTLATGMDQLVGTPGYISPEQIEHGSSHVDTRSDVYALGSILMELLTGKALVTPMDVAQKPLHQILRDQVERDPPKPSSREPSLKGDLDWIVLKALERDPARRYGSTDDLADDLRRYLRHEPVRACPPSRSYVIKKFVRRHQFGVAAGVAIALAVLAGGITSTALYFEAEKNRVVAEEAGSSLKKEYSRSDEVMARQLIERRDYTESVAWLTRSLRTDPGNTLAATSLLSLLQHTHLLHPLTPELPLPSGAQEAHLVALSQQTGKAVAVSTLKSKGSSSPGKSVLSIWDTATHHRTDYPLPKGVFATCLTVTQDGRHAIIAMDDGQVELRSLIDGKRQPLLPKLPQPVLSMALSGDGQILAAGAEDGTIQVWDTHRLDRPGLVLKEAELPVNLLVLDYLGTLVATAQSVETQETKGRVSIWDLSTGQTLGSPFETSDSISSLALHREREMIAVGLYSGTVHVGNFRTETELLTPLGHPSAVICMSMNANATTLMVGDGRGYLHAWDLTKGQPRTPAQAHDGEVLVASQALEQGLVTSVSRHGEMQVWNTLTGERVQHRLRHSIAQVSITPDGSMLIVAQRHEPNVQVWSSHRRMTTRRYLAAPQESYLELPALPKDAPQEIQQANTRGWNRAGNLIATADPEGRVSVHDIQAGFRRLGPSFIHPPAVGAVALSKDGHLAATSGRDQEVRLWDVVTGKPTGISIRHEAFVNALALSDDACKLVTVTDAGEIHVWDTRTGDCLTPSLGQGSGLTEIHISIDGKSMVYRMEDQGWFSLPMPEIPDRLPEWFLDLAEALAHRRLSEDGKSQTLSLVQVHNALAKVPKKQSAADSTALRWAHWLLSTPETRSLSPQENEPFQDYVRSLAKQKDPSAQAEALRYQTALPGE</sequence>
<evidence type="ECO:0000256" key="9">
    <source>
        <dbReference type="SAM" id="MobiDB-lite"/>
    </source>
</evidence>
<dbReference type="SUPFAM" id="SSF50998">
    <property type="entry name" value="Quinoprotein alcohol dehydrogenase-like"/>
    <property type="match status" value="1"/>
</dbReference>
<evidence type="ECO:0000256" key="2">
    <source>
        <dbReference type="ARBA" id="ARBA00022679"/>
    </source>
</evidence>
<dbReference type="OrthoDB" id="175560at2"/>
<evidence type="ECO:0000256" key="4">
    <source>
        <dbReference type="ARBA" id="ARBA00022741"/>
    </source>
</evidence>
<dbReference type="Pfam" id="PF00069">
    <property type="entry name" value="Pkinase"/>
    <property type="match status" value="1"/>
</dbReference>
<dbReference type="PROSITE" id="PS50082">
    <property type="entry name" value="WD_REPEATS_2"/>
    <property type="match status" value="3"/>
</dbReference>
<dbReference type="CDD" id="cd14014">
    <property type="entry name" value="STKc_PknB_like"/>
    <property type="match status" value="1"/>
</dbReference>
<dbReference type="Gene3D" id="1.10.510.10">
    <property type="entry name" value="Transferase(Phosphotransferase) domain 1"/>
    <property type="match status" value="1"/>
</dbReference>
<keyword evidence="4 8" id="KW-0547">Nucleotide-binding</keyword>
<evidence type="ECO:0000256" key="8">
    <source>
        <dbReference type="PROSITE-ProRule" id="PRU10141"/>
    </source>
</evidence>
<dbReference type="SUPFAM" id="SSF56112">
    <property type="entry name" value="Protein kinase-like (PK-like)"/>
    <property type="match status" value="1"/>
</dbReference>
<dbReference type="PANTHER" id="PTHR43289:SF6">
    <property type="entry name" value="SERINE_THREONINE-PROTEIN KINASE NEKL-3"/>
    <property type="match status" value="1"/>
</dbReference>
<feature type="repeat" description="WD" evidence="7">
    <location>
        <begin position="883"/>
        <end position="921"/>
    </location>
</feature>
<evidence type="ECO:0000256" key="7">
    <source>
        <dbReference type="PROSITE-ProRule" id="PRU00221"/>
    </source>
</evidence>
<dbReference type="Pfam" id="PF00400">
    <property type="entry name" value="WD40"/>
    <property type="match status" value="2"/>
</dbReference>
<feature type="region of interest" description="Disordered" evidence="9">
    <location>
        <begin position="1066"/>
        <end position="1105"/>
    </location>
</feature>
<keyword evidence="1 7" id="KW-0853">WD repeat</keyword>
<evidence type="ECO:0000256" key="5">
    <source>
        <dbReference type="ARBA" id="ARBA00022777"/>
    </source>
</evidence>
<organism evidence="11 12">
    <name type="scientific">Prosthecobacter fusiformis</name>
    <dbReference type="NCBI Taxonomy" id="48464"/>
    <lineage>
        <taxon>Bacteria</taxon>
        <taxon>Pseudomonadati</taxon>
        <taxon>Verrucomicrobiota</taxon>
        <taxon>Verrucomicrobiia</taxon>
        <taxon>Verrucomicrobiales</taxon>
        <taxon>Verrucomicrobiaceae</taxon>
        <taxon>Prosthecobacter</taxon>
    </lineage>
</organism>
<evidence type="ECO:0000256" key="1">
    <source>
        <dbReference type="ARBA" id="ARBA00022574"/>
    </source>
</evidence>
<dbReference type="InterPro" id="IPR001680">
    <property type="entry name" value="WD40_rpt"/>
</dbReference>
<dbReference type="InterPro" id="IPR000719">
    <property type="entry name" value="Prot_kinase_dom"/>
</dbReference>
<reference evidence="11 12" key="1">
    <citation type="submission" date="2019-03" db="EMBL/GenBank/DDBJ databases">
        <title>Genomic Encyclopedia of Archaeal and Bacterial Type Strains, Phase II (KMG-II): from individual species to whole genera.</title>
        <authorList>
            <person name="Goeker M."/>
        </authorList>
    </citation>
    <scope>NUCLEOTIDE SEQUENCE [LARGE SCALE GENOMIC DNA]</scope>
    <source>
        <strain evidence="11 12">ATCC 25309</strain>
    </source>
</reference>
<name>A0A4R7RLA2_9BACT</name>